<feature type="transmembrane region" description="Helical" evidence="5">
    <location>
        <begin position="35"/>
        <end position="58"/>
    </location>
</feature>
<sequence>MEKTINKHLFVWLGAFLFGNLAVDRFMRGQIGIGILKLIINAGTFGLWALIDLIIAIVKAYSTYSDTEDLTFVNGRYSR</sequence>
<feature type="domain" description="TM2" evidence="6">
    <location>
        <begin position="7"/>
        <end position="54"/>
    </location>
</feature>
<dbReference type="EMBL" id="JAMWYK010000002">
    <property type="protein sequence ID" value="MCO0831892.1"/>
    <property type="molecule type" value="Genomic_DNA"/>
</dbReference>
<evidence type="ECO:0000313" key="7">
    <source>
        <dbReference type="EMBL" id="MCO0831892.1"/>
    </source>
</evidence>
<evidence type="ECO:0000256" key="2">
    <source>
        <dbReference type="ARBA" id="ARBA00022692"/>
    </source>
</evidence>
<evidence type="ECO:0000256" key="3">
    <source>
        <dbReference type="ARBA" id="ARBA00022989"/>
    </source>
</evidence>
<dbReference type="Proteomes" id="UP001523234">
    <property type="component" value="Unassembled WGS sequence"/>
</dbReference>
<reference evidence="7 8" key="1">
    <citation type="submission" date="2022-06" db="EMBL/GenBank/DDBJ databases">
        <title>Fructobacillus taiwanensis sp. nov., isolated from the honeybee.</title>
        <authorList>
            <person name="Chen Y.-S."/>
            <person name="Wang L.-T."/>
            <person name="Lee Y.-S."/>
            <person name="Chang Y.-C."/>
            <person name="Wu H.-C."/>
            <person name="Liao C.-Y."/>
            <person name="Chen W.-H."/>
            <person name="Deng J.-N."/>
            <person name="Wang Y.-H."/>
        </authorList>
    </citation>
    <scope>NUCLEOTIDE SEQUENCE [LARGE SCALE GENOMIC DNA]</scope>
    <source>
        <strain evidence="7 8">W13</strain>
    </source>
</reference>
<gene>
    <name evidence="7" type="ORF">NFX39_02125</name>
</gene>
<protein>
    <submittedName>
        <fullName evidence="7">NINE protein</fullName>
    </submittedName>
</protein>
<evidence type="ECO:0000313" key="8">
    <source>
        <dbReference type="Proteomes" id="UP001523234"/>
    </source>
</evidence>
<evidence type="ECO:0000256" key="1">
    <source>
        <dbReference type="ARBA" id="ARBA00004141"/>
    </source>
</evidence>
<keyword evidence="2 5" id="KW-0812">Transmembrane</keyword>
<organism evidence="7 8">
    <name type="scientific">Fructobacillus apis</name>
    <dbReference type="NCBI Taxonomy" id="2935017"/>
    <lineage>
        <taxon>Bacteria</taxon>
        <taxon>Bacillati</taxon>
        <taxon>Bacillota</taxon>
        <taxon>Bacilli</taxon>
        <taxon>Lactobacillales</taxon>
        <taxon>Lactobacillaceae</taxon>
        <taxon>Fructobacillus</taxon>
    </lineage>
</organism>
<keyword evidence="4 5" id="KW-0472">Membrane</keyword>
<dbReference type="Pfam" id="PF05154">
    <property type="entry name" value="TM2"/>
    <property type="match status" value="1"/>
</dbReference>
<name>A0ABT0ZPI4_9LACO</name>
<comment type="subcellular location">
    <subcellularLocation>
        <location evidence="1">Membrane</location>
        <topology evidence="1">Multi-pass membrane protein</topology>
    </subcellularLocation>
</comment>
<evidence type="ECO:0000259" key="6">
    <source>
        <dbReference type="Pfam" id="PF05154"/>
    </source>
</evidence>
<dbReference type="RefSeq" id="WP_252442595.1">
    <property type="nucleotide sequence ID" value="NZ_JAMWYK010000002.1"/>
</dbReference>
<dbReference type="InterPro" id="IPR007829">
    <property type="entry name" value="TM2"/>
</dbReference>
<evidence type="ECO:0000256" key="5">
    <source>
        <dbReference type="SAM" id="Phobius"/>
    </source>
</evidence>
<comment type="caution">
    <text evidence="7">The sequence shown here is derived from an EMBL/GenBank/DDBJ whole genome shotgun (WGS) entry which is preliminary data.</text>
</comment>
<keyword evidence="3 5" id="KW-1133">Transmembrane helix</keyword>
<keyword evidence="8" id="KW-1185">Reference proteome</keyword>
<evidence type="ECO:0000256" key="4">
    <source>
        <dbReference type="ARBA" id="ARBA00023136"/>
    </source>
</evidence>
<proteinExistence type="predicted"/>
<accession>A0ABT0ZPI4</accession>